<comment type="caution">
    <text evidence="2">The sequence shown here is derived from an EMBL/GenBank/DDBJ whole genome shotgun (WGS) entry which is preliminary data.</text>
</comment>
<reference evidence="3" key="1">
    <citation type="submission" date="2024-07" db="EMBL/GenBank/DDBJ databases">
        <title>Two chromosome-level genome assemblies of Korean endemic species Abeliophyllum distichum and Forsythia ovata (Oleaceae).</title>
        <authorList>
            <person name="Jang H."/>
        </authorList>
    </citation>
    <scope>NUCLEOTIDE SEQUENCE [LARGE SCALE GENOMIC DNA]</scope>
</reference>
<proteinExistence type="predicted"/>
<dbReference type="EMBL" id="JBFOLJ010000012">
    <property type="protein sequence ID" value="KAL2489986.1"/>
    <property type="molecule type" value="Genomic_DNA"/>
</dbReference>
<sequence length="143" mass="16007">MTLQCGAGHTNISEKFDVRWPQTLQEAVARSLNGVAKVGDMSPKRVGNFSDSDSDSEKNARTNQKRRHLLQSPSPNSRAVSMSSHNSSSPQTRTSSPSFEDFEPLSDQYHFPGHGSLNSYSNRGCFFNPSRWAALWLFFQFGF</sequence>
<feature type="compositionally biased region" description="Polar residues" evidence="1">
    <location>
        <begin position="71"/>
        <end position="82"/>
    </location>
</feature>
<dbReference type="AlphaFoldDB" id="A0ABD1RP05"/>
<evidence type="ECO:0000313" key="2">
    <source>
        <dbReference type="EMBL" id="KAL2489986.1"/>
    </source>
</evidence>
<evidence type="ECO:0000256" key="1">
    <source>
        <dbReference type="SAM" id="MobiDB-lite"/>
    </source>
</evidence>
<gene>
    <name evidence="2" type="ORF">Fot_43278</name>
</gene>
<keyword evidence="3" id="KW-1185">Reference proteome</keyword>
<dbReference type="Proteomes" id="UP001604277">
    <property type="component" value="Unassembled WGS sequence"/>
</dbReference>
<accession>A0ABD1RP05</accession>
<organism evidence="2 3">
    <name type="scientific">Forsythia ovata</name>
    <dbReference type="NCBI Taxonomy" id="205694"/>
    <lineage>
        <taxon>Eukaryota</taxon>
        <taxon>Viridiplantae</taxon>
        <taxon>Streptophyta</taxon>
        <taxon>Embryophyta</taxon>
        <taxon>Tracheophyta</taxon>
        <taxon>Spermatophyta</taxon>
        <taxon>Magnoliopsida</taxon>
        <taxon>eudicotyledons</taxon>
        <taxon>Gunneridae</taxon>
        <taxon>Pentapetalae</taxon>
        <taxon>asterids</taxon>
        <taxon>lamiids</taxon>
        <taxon>Lamiales</taxon>
        <taxon>Oleaceae</taxon>
        <taxon>Forsythieae</taxon>
        <taxon>Forsythia</taxon>
    </lineage>
</organism>
<evidence type="ECO:0000313" key="3">
    <source>
        <dbReference type="Proteomes" id="UP001604277"/>
    </source>
</evidence>
<protein>
    <submittedName>
        <fullName evidence="2">Uncharacterized protein</fullName>
    </submittedName>
</protein>
<name>A0ABD1RP05_9LAMI</name>
<feature type="compositionally biased region" description="Low complexity" evidence="1">
    <location>
        <begin position="83"/>
        <end position="98"/>
    </location>
</feature>
<feature type="region of interest" description="Disordered" evidence="1">
    <location>
        <begin position="37"/>
        <end position="101"/>
    </location>
</feature>